<keyword evidence="2" id="KW-1185">Reference proteome</keyword>
<accession>A0A1M6VQW7</accession>
<dbReference type="EMBL" id="FRAW01000020">
    <property type="protein sequence ID" value="SHK83878.1"/>
    <property type="molecule type" value="Genomic_DNA"/>
</dbReference>
<reference evidence="2" key="1">
    <citation type="submission" date="2016-11" db="EMBL/GenBank/DDBJ databases">
        <authorList>
            <person name="Varghese N."/>
            <person name="Submissions S."/>
        </authorList>
    </citation>
    <scope>NUCLEOTIDE SEQUENCE [LARGE SCALE GENOMIC DNA]</scope>
    <source>
        <strain evidence="2">UWOS</strain>
    </source>
</reference>
<dbReference type="Proteomes" id="UP000184275">
    <property type="component" value="Unassembled WGS sequence"/>
</dbReference>
<sequence length="60" mass="6908">MVGEIFQAFIKIGIISLNLTSRFADFIIYVLYCKYVYSVDCIGKISMFFSLLAMTFDYIA</sequence>
<evidence type="ECO:0000313" key="2">
    <source>
        <dbReference type="Proteomes" id="UP000184275"/>
    </source>
</evidence>
<evidence type="ECO:0000313" key="1">
    <source>
        <dbReference type="EMBL" id="SHK83878.1"/>
    </source>
</evidence>
<name>A0A1M6VQW7_9BACT</name>
<protein>
    <submittedName>
        <fullName evidence="1">Uncharacterized protein</fullName>
    </submittedName>
</protein>
<gene>
    <name evidence="1" type="ORF">SAMN05720469_1201</name>
</gene>
<proteinExistence type="predicted"/>
<dbReference type="AlphaFoldDB" id="A0A1M6VQW7"/>
<organism evidence="1 2">
    <name type="scientific">Fibrobacter intestinalis</name>
    <dbReference type="NCBI Taxonomy" id="28122"/>
    <lineage>
        <taxon>Bacteria</taxon>
        <taxon>Pseudomonadati</taxon>
        <taxon>Fibrobacterota</taxon>
        <taxon>Fibrobacteria</taxon>
        <taxon>Fibrobacterales</taxon>
        <taxon>Fibrobacteraceae</taxon>
        <taxon>Fibrobacter</taxon>
    </lineage>
</organism>